<gene>
    <name evidence="5" type="ORF">BI198_08235</name>
</gene>
<dbReference type="Proteomes" id="UP000242258">
    <property type="component" value="Unassembled WGS sequence"/>
</dbReference>
<feature type="domain" description="Exonuclease" evidence="4">
    <location>
        <begin position="35"/>
        <end position="208"/>
    </location>
</feature>
<dbReference type="GO" id="GO:0006259">
    <property type="term" value="P:DNA metabolic process"/>
    <property type="evidence" value="ECO:0007669"/>
    <property type="project" value="UniProtKB-ARBA"/>
</dbReference>
<dbReference type="SMART" id="SM00479">
    <property type="entry name" value="EXOIII"/>
    <property type="match status" value="1"/>
</dbReference>
<sequence>MFNWLRQKHSHQSSLVKLFEQTKQPAANTALNKVRFLVIDLELTGLNPRKDNIVSLGWLPIIGGEIVLAQAKHYLVKPPNGVGQSAIYHGLHDNQLTHANHLETILRELLTQYAGYVFVAHYSALDRQFLRTACKQHLGLAPSFRFIDTLRIEWQRLSQKNTLIAQDMLQLSACLTRHKLPKQPNHHALEDAYGCALLLLSQIKQCGKEATLKQLYKLSRA</sequence>
<dbReference type="RefSeq" id="WP_070049119.1">
    <property type="nucleotide sequence ID" value="NZ_CBCSDO010000005.1"/>
</dbReference>
<dbReference type="EMBL" id="MKEK01000001">
    <property type="protein sequence ID" value="OEY69549.1"/>
    <property type="molecule type" value="Genomic_DNA"/>
</dbReference>
<dbReference type="AlphaFoldDB" id="A0A1E7Q5U6"/>
<dbReference type="Gene3D" id="3.30.420.10">
    <property type="entry name" value="Ribonuclease H-like superfamily/Ribonuclease H"/>
    <property type="match status" value="1"/>
</dbReference>
<evidence type="ECO:0000313" key="5">
    <source>
        <dbReference type="EMBL" id="OEY69549.1"/>
    </source>
</evidence>
<comment type="caution">
    <text evidence="5">The sequence shown here is derived from an EMBL/GenBank/DDBJ whole genome shotgun (WGS) entry which is preliminary data.</text>
</comment>
<keyword evidence="2" id="KW-0378">Hydrolase</keyword>
<dbReference type="GO" id="GO:0003676">
    <property type="term" value="F:nucleic acid binding"/>
    <property type="evidence" value="ECO:0007669"/>
    <property type="project" value="InterPro"/>
</dbReference>
<keyword evidence="3" id="KW-0269">Exonuclease</keyword>
<organism evidence="5 6">
    <name type="scientific">Rheinheimera salexigens</name>
    <dbReference type="NCBI Taxonomy" id="1628148"/>
    <lineage>
        <taxon>Bacteria</taxon>
        <taxon>Pseudomonadati</taxon>
        <taxon>Pseudomonadota</taxon>
        <taxon>Gammaproteobacteria</taxon>
        <taxon>Chromatiales</taxon>
        <taxon>Chromatiaceae</taxon>
        <taxon>Rheinheimera</taxon>
    </lineage>
</organism>
<name>A0A1E7Q5U6_9GAMM</name>
<reference evidence="6" key="1">
    <citation type="submission" date="2016-09" db="EMBL/GenBank/DDBJ databases">
        <authorList>
            <person name="Wan X."/>
            <person name="Hou S."/>
        </authorList>
    </citation>
    <scope>NUCLEOTIDE SEQUENCE [LARGE SCALE GENOMIC DNA]</scope>
    <source>
        <strain evidence="6">KH87</strain>
    </source>
</reference>
<evidence type="ECO:0000259" key="4">
    <source>
        <dbReference type="SMART" id="SM00479"/>
    </source>
</evidence>
<dbReference type="CDD" id="cd06127">
    <property type="entry name" value="DEDDh"/>
    <property type="match status" value="1"/>
</dbReference>
<dbReference type="STRING" id="1628148.BI198_08235"/>
<dbReference type="PANTHER" id="PTHR30231">
    <property type="entry name" value="DNA POLYMERASE III SUBUNIT EPSILON"/>
    <property type="match status" value="1"/>
</dbReference>
<evidence type="ECO:0000256" key="2">
    <source>
        <dbReference type="ARBA" id="ARBA00022801"/>
    </source>
</evidence>
<dbReference type="Pfam" id="PF00929">
    <property type="entry name" value="RNase_T"/>
    <property type="match status" value="1"/>
</dbReference>
<dbReference type="InterPro" id="IPR036397">
    <property type="entry name" value="RNaseH_sf"/>
</dbReference>
<keyword evidence="1" id="KW-0540">Nuclease</keyword>
<protein>
    <submittedName>
        <fullName evidence="5">DNA polymerase III subunit epsilon</fullName>
    </submittedName>
</protein>
<keyword evidence="6" id="KW-1185">Reference proteome</keyword>
<dbReference type="InterPro" id="IPR012337">
    <property type="entry name" value="RNaseH-like_sf"/>
</dbReference>
<evidence type="ECO:0000256" key="3">
    <source>
        <dbReference type="ARBA" id="ARBA00022839"/>
    </source>
</evidence>
<dbReference type="OrthoDB" id="5497329at2"/>
<proteinExistence type="predicted"/>
<dbReference type="SUPFAM" id="SSF53098">
    <property type="entry name" value="Ribonuclease H-like"/>
    <property type="match status" value="1"/>
</dbReference>
<evidence type="ECO:0000313" key="6">
    <source>
        <dbReference type="Proteomes" id="UP000242258"/>
    </source>
</evidence>
<dbReference type="GO" id="GO:0008408">
    <property type="term" value="F:3'-5' exonuclease activity"/>
    <property type="evidence" value="ECO:0007669"/>
    <property type="project" value="TreeGrafter"/>
</dbReference>
<evidence type="ECO:0000256" key="1">
    <source>
        <dbReference type="ARBA" id="ARBA00022722"/>
    </source>
</evidence>
<dbReference type="InterPro" id="IPR013520">
    <property type="entry name" value="Ribonucl_H"/>
</dbReference>
<dbReference type="PANTHER" id="PTHR30231:SF4">
    <property type="entry name" value="PROTEIN NEN2"/>
    <property type="match status" value="1"/>
</dbReference>
<dbReference type="GO" id="GO:0005829">
    <property type="term" value="C:cytosol"/>
    <property type="evidence" value="ECO:0007669"/>
    <property type="project" value="TreeGrafter"/>
</dbReference>
<accession>A0A1E7Q5U6</accession>